<dbReference type="AlphaFoldDB" id="A0AAW0SY72"/>
<dbReference type="EMBL" id="JARAKH010000043">
    <property type="protein sequence ID" value="KAK8379680.1"/>
    <property type="molecule type" value="Genomic_DNA"/>
</dbReference>
<dbReference type="GO" id="GO:0016491">
    <property type="term" value="F:oxidoreductase activity"/>
    <property type="evidence" value="ECO:0007669"/>
    <property type="project" value="UniProtKB-KW"/>
</dbReference>
<feature type="compositionally biased region" description="Basic and acidic residues" evidence="2">
    <location>
        <begin position="619"/>
        <end position="628"/>
    </location>
</feature>
<dbReference type="Pfam" id="PF00106">
    <property type="entry name" value="adh_short"/>
    <property type="match status" value="1"/>
</dbReference>
<feature type="compositionally biased region" description="Basic and acidic residues" evidence="2">
    <location>
        <begin position="513"/>
        <end position="533"/>
    </location>
</feature>
<keyword evidence="3" id="KW-1133">Transmembrane helix</keyword>
<dbReference type="PANTHER" id="PTHR43157">
    <property type="entry name" value="PHOSPHATIDYLINOSITOL-GLYCAN BIOSYNTHESIS CLASS F PROTEIN-RELATED"/>
    <property type="match status" value="1"/>
</dbReference>
<feature type="compositionally biased region" description="Pro residues" evidence="2">
    <location>
        <begin position="551"/>
        <end position="564"/>
    </location>
</feature>
<comment type="caution">
    <text evidence="4">The sequence shown here is derived from an EMBL/GenBank/DDBJ whole genome shotgun (WGS) entry which is preliminary data.</text>
</comment>
<keyword evidence="1" id="KW-0560">Oxidoreductase</keyword>
<evidence type="ECO:0000256" key="1">
    <source>
        <dbReference type="ARBA" id="ARBA00023002"/>
    </source>
</evidence>
<dbReference type="Proteomes" id="UP001487740">
    <property type="component" value="Unassembled WGS sequence"/>
</dbReference>
<sequence>MPAVEGGRVEVKPWIVYLAGVMGVLGVVVSVAVGVYLIRKYRERKWGKCTSKRRLDGKVVVVTGANSGIGKEVARDLASRGALVVLACRNKEAALQAVKEIRTTTGDGELIVMELDLGELSSVRSFSTSLLGKFSHLDILINNAGLYVPPGEEGRTKDGYEIHFGVNHLGHFLLTHLLLPRLQETPGARVVTVASSLYKSGKIDLQDLESKNGYDKKMRNALYANSKLANVLHSQEIARRSAGTGLRAFALCPGLVHTGLFRYSANSIGLLRKLLFAPVMYFFMRSAWQGAQSVIYCAVSEELDDKEWTMVADCKPTAVTSVAEDPETARRLWEVSLAMVETGMAGEAVAGSSEGQGGEVTVEDLLGFETVTKSMIEAPEGAESDVAETQGEAEVVTERLVDVAETQGEAEVVTERLVDVASSITSTDAGEVKKGVEKLGNAVEKATEELTGEVQKVLEPVEPQRKVEKVTESLVGAARSVEKAAESIVPAAVSAEPATLKSAKPSTEPTPKNVEEKTTEPSRKIETAPEPVRKNQPKTVSEPAKKVEAVPEPPRTIPEPPKTVPEPAKTVPEPAKKVEAAPEPPKTVPEPAKTVPEPAKKVETAQEPPKAIPGTSQEDTLKKLRNHPESFVPAVEPTKPVREPSRKFEEVPGTTVRFEKGLESAKDTVKASEPVRKFDQGVSKAVEPQGGIERKTHTRNTATGGVEGPAVANRGVEEEEEEEDEGIEISNNSEMKFNNSLQIEESEEEEEEEMDEEEDNEEEEDDEEEEEEEDSEEEEVAIDDKKGLIKQTPKRPLK</sequence>
<dbReference type="SUPFAM" id="SSF51735">
    <property type="entry name" value="NAD(P)-binding Rossmann-fold domains"/>
    <property type="match status" value="1"/>
</dbReference>
<dbReference type="InterPro" id="IPR036291">
    <property type="entry name" value="NAD(P)-bd_dom_sf"/>
</dbReference>
<gene>
    <name evidence="4" type="ORF">O3P69_019580</name>
</gene>
<feature type="transmembrane region" description="Helical" evidence="3">
    <location>
        <begin position="14"/>
        <end position="38"/>
    </location>
</feature>
<feature type="region of interest" description="Disordered" evidence="2">
    <location>
        <begin position="494"/>
        <end position="798"/>
    </location>
</feature>
<dbReference type="PRINTS" id="PR00081">
    <property type="entry name" value="GDHRDH"/>
</dbReference>
<reference evidence="4 5" key="1">
    <citation type="submission" date="2023-03" db="EMBL/GenBank/DDBJ databases">
        <title>High-quality genome of Scylla paramamosain provides insights in environmental adaptation.</title>
        <authorList>
            <person name="Zhang L."/>
        </authorList>
    </citation>
    <scope>NUCLEOTIDE SEQUENCE [LARGE SCALE GENOMIC DNA]</scope>
    <source>
        <strain evidence="4">LZ_2023a</strain>
        <tissue evidence="4">Muscle</tissue>
    </source>
</reference>
<dbReference type="InterPro" id="IPR002347">
    <property type="entry name" value="SDR_fam"/>
</dbReference>
<protein>
    <recommendedName>
        <fullName evidence="6">Retinol dehydrogenase 12</fullName>
    </recommendedName>
</protein>
<evidence type="ECO:0000256" key="2">
    <source>
        <dbReference type="SAM" id="MobiDB-lite"/>
    </source>
</evidence>
<name>A0AAW0SY72_SCYPA</name>
<feature type="compositionally biased region" description="Basic and acidic residues" evidence="2">
    <location>
        <begin position="657"/>
        <end position="679"/>
    </location>
</feature>
<keyword evidence="5" id="KW-1185">Reference proteome</keyword>
<keyword evidence="3" id="KW-0472">Membrane</keyword>
<organism evidence="4 5">
    <name type="scientific">Scylla paramamosain</name>
    <name type="common">Mud crab</name>
    <dbReference type="NCBI Taxonomy" id="85552"/>
    <lineage>
        <taxon>Eukaryota</taxon>
        <taxon>Metazoa</taxon>
        <taxon>Ecdysozoa</taxon>
        <taxon>Arthropoda</taxon>
        <taxon>Crustacea</taxon>
        <taxon>Multicrustacea</taxon>
        <taxon>Malacostraca</taxon>
        <taxon>Eumalacostraca</taxon>
        <taxon>Eucarida</taxon>
        <taxon>Decapoda</taxon>
        <taxon>Pleocyemata</taxon>
        <taxon>Brachyura</taxon>
        <taxon>Eubrachyura</taxon>
        <taxon>Portunoidea</taxon>
        <taxon>Portunidae</taxon>
        <taxon>Portuninae</taxon>
        <taxon>Scylla</taxon>
    </lineage>
</organism>
<feature type="compositionally biased region" description="Acidic residues" evidence="2">
    <location>
        <begin position="744"/>
        <end position="781"/>
    </location>
</feature>
<feature type="compositionally biased region" description="Basic and acidic residues" evidence="2">
    <location>
        <begin position="639"/>
        <end position="650"/>
    </location>
</feature>
<feature type="compositionally biased region" description="Acidic residues" evidence="2">
    <location>
        <begin position="717"/>
        <end position="727"/>
    </location>
</feature>
<evidence type="ECO:0008006" key="6">
    <source>
        <dbReference type="Google" id="ProtNLM"/>
    </source>
</evidence>
<evidence type="ECO:0000313" key="5">
    <source>
        <dbReference type="Proteomes" id="UP001487740"/>
    </source>
</evidence>
<evidence type="ECO:0000256" key="3">
    <source>
        <dbReference type="SAM" id="Phobius"/>
    </source>
</evidence>
<accession>A0AAW0SY72</accession>
<evidence type="ECO:0000313" key="4">
    <source>
        <dbReference type="EMBL" id="KAK8379680.1"/>
    </source>
</evidence>
<proteinExistence type="predicted"/>
<dbReference type="PANTHER" id="PTHR43157:SF31">
    <property type="entry name" value="PHOSPHATIDYLINOSITOL-GLYCAN BIOSYNTHESIS CLASS F PROTEIN"/>
    <property type="match status" value="1"/>
</dbReference>
<keyword evidence="3" id="KW-0812">Transmembrane</keyword>
<dbReference type="Gene3D" id="3.40.50.720">
    <property type="entry name" value="NAD(P)-binding Rossmann-like Domain"/>
    <property type="match status" value="1"/>
</dbReference>